<gene>
    <name evidence="1" type="ORF">SCF082_LOCUS11889</name>
</gene>
<dbReference type="EMBL" id="CAXAMM010007120">
    <property type="protein sequence ID" value="CAK9013331.1"/>
    <property type="molecule type" value="Genomic_DNA"/>
</dbReference>
<protein>
    <submittedName>
        <fullName evidence="1">RNase H domain-containing protein</fullName>
    </submittedName>
</protein>
<comment type="caution">
    <text evidence="1">The sequence shown here is derived from an EMBL/GenBank/DDBJ whole genome shotgun (WGS) entry which is preliminary data.</text>
</comment>
<dbReference type="Proteomes" id="UP001642464">
    <property type="component" value="Unassembled WGS sequence"/>
</dbReference>
<name>A0ABP0JFZ9_9DINO</name>
<dbReference type="InterPro" id="IPR036691">
    <property type="entry name" value="Endo/exonu/phosph_ase_sf"/>
</dbReference>
<sequence>EVEDYWAEVTSLLSSFCSRYPHVIIGTDANAHFDAECEGCIGDAGLESKENLGGRLFRELLIRFELFLPSTFADIHTGKHATWFHSAHDTMSRCDYFALPQAWRRAKLGTWVFDTLDIVKDGIDHLPVALTFCMAFQVRASVKKASGFCRQSLQKATPEQMQVALKHVCIPEWHCDVDRHAMSLSQQIFQGLRDAFPAVPQGIKKSYISQEAWDVRRTRIFCRKFIRELLLRSHKLTLWNAWSHLAGQTCFNAKALMLQGFDVVTRFQKARRFSAALTKSLRKCLRRDRAASLANLAGQITTMSAREFANALRAIGVVNPKKPTGIKPLPILHDELSQPVETEEAIAALWRGYFGAQEDGVVTTFEQLFSSRKHSLETGIVMPEWSEIPSIYQVESQFRKTALGKAYFADNIPGDLLRKAPVRMAELFYSLYCKEVVRLQEPLLYKGGYLVAAHKKGNPCLVTNYRLPGQGIVQPVHSLRLYQQEAIASGDSYAILFVDISNAFYKVVRQHVVTPADDDRGARELFGSLGLPPQAFCEFQELLRQPDALEAAEVPQHLKALFSEFFTSTWFMIRGDHVVTQTRKGSRPGDAFADLVFSFALTKFVQRALDQLQTEFNDLGIWWNGEKTIYPEGDFHVDLGPLTPIWADDLAFAVRDCA</sequence>
<evidence type="ECO:0000313" key="1">
    <source>
        <dbReference type="EMBL" id="CAK9013331.1"/>
    </source>
</evidence>
<evidence type="ECO:0000313" key="2">
    <source>
        <dbReference type="Proteomes" id="UP001642464"/>
    </source>
</evidence>
<feature type="non-terminal residue" evidence="1">
    <location>
        <position position="1"/>
    </location>
</feature>
<dbReference type="SUPFAM" id="SSF56219">
    <property type="entry name" value="DNase I-like"/>
    <property type="match status" value="1"/>
</dbReference>
<reference evidence="1 2" key="1">
    <citation type="submission" date="2024-02" db="EMBL/GenBank/DDBJ databases">
        <authorList>
            <person name="Chen Y."/>
            <person name="Shah S."/>
            <person name="Dougan E. K."/>
            <person name="Thang M."/>
            <person name="Chan C."/>
        </authorList>
    </citation>
    <scope>NUCLEOTIDE SEQUENCE [LARGE SCALE GENOMIC DNA]</scope>
</reference>
<keyword evidence="2" id="KW-1185">Reference proteome</keyword>
<organism evidence="1 2">
    <name type="scientific">Durusdinium trenchii</name>
    <dbReference type="NCBI Taxonomy" id="1381693"/>
    <lineage>
        <taxon>Eukaryota</taxon>
        <taxon>Sar</taxon>
        <taxon>Alveolata</taxon>
        <taxon>Dinophyceae</taxon>
        <taxon>Suessiales</taxon>
        <taxon>Symbiodiniaceae</taxon>
        <taxon>Durusdinium</taxon>
    </lineage>
</organism>
<accession>A0ABP0JFZ9</accession>
<proteinExistence type="predicted"/>